<keyword evidence="4" id="KW-0808">Transferase</keyword>
<dbReference type="Gene3D" id="3.30.565.10">
    <property type="entry name" value="Histidine kinase-like ATPase, C-terminal domain"/>
    <property type="match status" value="1"/>
</dbReference>
<comment type="catalytic activity">
    <reaction evidence="1">
        <text>ATP + protein L-histidine = ADP + protein N-phospho-L-histidine.</text>
        <dbReference type="EC" id="2.7.13.3"/>
    </reaction>
</comment>
<dbReference type="Gene3D" id="3.30.450.40">
    <property type="match status" value="1"/>
</dbReference>
<evidence type="ECO:0000256" key="4">
    <source>
        <dbReference type="ARBA" id="ARBA00022679"/>
    </source>
</evidence>
<dbReference type="SMART" id="SM00388">
    <property type="entry name" value="HisKA"/>
    <property type="match status" value="1"/>
</dbReference>
<dbReference type="InterPro" id="IPR003018">
    <property type="entry name" value="GAF"/>
</dbReference>
<dbReference type="InterPro" id="IPR050736">
    <property type="entry name" value="Sensor_HK_Regulatory"/>
</dbReference>
<dbReference type="InterPro" id="IPR005467">
    <property type="entry name" value="His_kinase_dom"/>
</dbReference>
<dbReference type="CDD" id="cd00082">
    <property type="entry name" value="HisKA"/>
    <property type="match status" value="1"/>
</dbReference>
<protein>
    <recommendedName>
        <fullName evidence="2">histidine kinase</fullName>
        <ecNumber evidence="2">2.7.13.3</ecNumber>
    </recommendedName>
</protein>
<dbReference type="Pfam" id="PF02518">
    <property type="entry name" value="HATPase_c"/>
    <property type="match status" value="1"/>
</dbReference>
<dbReference type="Pfam" id="PF00512">
    <property type="entry name" value="HisKA"/>
    <property type="match status" value="1"/>
</dbReference>
<keyword evidence="5 8" id="KW-0418">Kinase</keyword>
<keyword evidence="9" id="KW-1185">Reference proteome</keyword>
<dbReference type="SUPFAM" id="SSF47384">
    <property type="entry name" value="Homodimeric domain of signal transducing histidine kinase"/>
    <property type="match status" value="1"/>
</dbReference>
<feature type="domain" description="Histidine kinase" evidence="7">
    <location>
        <begin position="172"/>
        <end position="363"/>
    </location>
</feature>
<dbReference type="KEGG" id="sawl:NGM29_06080"/>
<evidence type="ECO:0000256" key="2">
    <source>
        <dbReference type="ARBA" id="ARBA00012438"/>
    </source>
</evidence>
<dbReference type="InterPro" id="IPR003594">
    <property type="entry name" value="HATPase_dom"/>
</dbReference>
<dbReference type="EC" id="2.7.13.3" evidence="2"/>
<sequence>MELDSQIDDAIRAFLDASTETSVHQTLVNVTAEMVPVDLCTVATVEEGTLEVQVRSDDRPVDPDCRLSLNGTVLEPSIATGSAEFIDDIGFTRSAATHANTHGQGDVRALFVVPIANGGVLLGTASTPGVFDEADRTLVERLVSYADAALARLTREEEELVHHDRFEKFGTVITHDLRGPLGVAHGYTEYCQDTGDLDHLDTVLEALDRADQIITDLATLIQQGQAIGTSEDVSLASIVTDCWTMIETAEATLAIDGDLEFSGDRSQLRHLFENLFRNAVVHGDEAVQITVGAMADGFYVENTGLGIPPAHRDTLFDPGFTTAATGTGYGLAIVKQIVDAHGWTITVTDGHDGGARFEITGVQ</sequence>
<evidence type="ECO:0000256" key="5">
    <source>
        <dbReference type="ARBA" id="ARBA00022777"/>
    </source>
</evidence>
<dbReference type="SUPFAM" id="SSF55874">
    <property type="entry name" value="ATPase domain of HSP90 chaperone/DNA topoisomerase II/histidine kinase"/>
    <property type="match status" value="1"/>
</dbReference>
<evidence type="ECO:0000313" key="8">
    <source>
        <dbReference type="EMBL" id="UTF54831.1"/>
    </source>
</evidence>
<keyword evidence="6" id="KW-0902">Two-component regulatory system</keyword>
<evidence type="ECO:0000256" key="3">
    <source>
        <dbReference type="ARBA" id="ARBA00022553"/>
    </source>
</evidence>
<reference evidence="8" key="1">
    <citation type="submission" date="2022-06" db="EMBL/GenBank/DDBJ databases">
        <title>Diverse halophilic archaea isolated from saline environments.</title>
        <authorList>
            <person name="Cui H.-L."/>
        </authorList>
    </citation>
    <scope>NUCLEOTIDE SEQUENCE</scope>
    <source>
        <strain evidence="8">WLHS1</strain>
    </source>
</reference>
<dbReference type="Pfam" id="PF13185">
    <property type="entry name" value="GAF_2"/>
    <property type="match status" value="1"/>
</dbReference>
<dbReference type="AlphaFoldDB" id="A0A9E7NCH6"/>
<dbReference type="InterPro" id="IPR036097">
    <property type="entry name" value="HisK_dim/P_sf"/>
</dbReference>
<evidence type="ECO:0000313" key="9">
    <source>
        <dbReference type="Proteomes" id="UP001056855"/>
    </source>
</evidence>
<dbReference type="InterPro" id="IPR036890">
    <property type="entry name" value="HATPase_C_sf"/>
</dbReference>
<dbReference type="InterPro" id="IPR004358">
    <property type="entry name" value="Sig_transdc_His_kin-like_C"/>
</dbReference>
<dbReference type="InterPro" id="IPR003661">
    <property type="entry name" value="HisK_dim/P_dom"/>
</dbReference>
<dbReference type="PROSITE" id="PS50109">
    <property type="entry name" value="HIS_KIN"/>
    <property type="match status" value="1"/>
</dbReference>
<dbReference type="GeneID" id="73289596"/>
<evidence type="ECO:0000256" key="1">
    <source>
        <dbReference type="ARBA" id="ARBA00000085"/>
    </source>
</evidence>
<name>A0A9E7NCH6_9EURY</name>
<dbReference type="SUPFAM" id="SSF55781">
    <property type="entry name" value="GAF domain-like"/>
    <property type="match status" value="1"/>
</dbReference>
<keyword evidence="3" id="KW-0597">Phosphoprotein</keyword>
<dbReference type="Proteomes" id="UP001056855">
    <property type="component" value="Chromosome"/>
</dbReference>
<dbReference type="EMBL" id="CP100355">
    <property type="protein sequence ID" value="UTF54831.1"/>
    <property type="molecule type" value="Genomic_DNA"/>
</dbReference>
<dbReference type="PANTHER" id="PTHR43711:SF1">
    <property type="entry name" value="HISTIDINE KINASE 1"/>
    <property type="match status" value="1"/>
</dbReference>
<dbReference type="RefSeq" id="WP_254159545.1">
    <property type="nucleotide sequence ID" value="NZ_CP100355.1"/>
</dbReference>
<organism evidence="8 9">
    <name type="scientific">Natronosalvus rutilus</name>
    <dbReference type="NCBI Taxonomy" id="2953753"/>
    <lineage>
        <taxon>Archaea</taxon>
        <taxon>Methanobacteriati</taxon>
        <taxon>Methanobacteriota</taxon>
        <taxon>Stenosarchaea group</taxon>
        <taxon>Halobacteria</taxon>
        <taxon>Halobacteriales</taxon>
        <taxon>Natrialbaceae</taxon>
        <taxon>Natronosalvus</taxon>
    </lineage>
</organism>
<evidence type="ECO:0000256" key="6">
    <source>
        <dbReference type="ARBA" id="ARBA00023012"/>
    </source>
</evidence>
<dbReference type="PANTHER" id="PTHR43711">
    <property type="entry name" value="TWO-COMPONENT HISTIDINE KINASE"/>
    <property type="match status" value="1"/>
</dbReference>
<dbReference type="SMART" id="SM00387">
    <property type="entry name" value="HATPase_c"/>
    <property type="match status" value="1"/>
</dbReference>
<accession>A0A9E7NCH6</accession>
<dbReference type="PRINTS" id="PR00344">
    <property type="entry name" value="BCTRLSENSOR"/>
</dbReference>
<evidence type="ECO:0000259" key="7">
    <source>
        <dbReference type="PROSITE" id="PS50109"/>
    </source>
</evidence>
<dbReference type="GO" id="GO:0000155">
    <property type="term" value="F:phosphorelay sensor kinase activity"/>
    <property type="evidence" value="ECO:0007669"/>
    <property type="project" value="InterPro"/>
</dbReference>
<dbReference type="InterPro" id="IPR029016">
    <property type="entry name" value="GAF-like_dom_sf"/>
</dbReference>
<proteinExistence type="predicted"/>
<gene>
    <name evidence="8" type="ORF">NGM29_06080</name>
</gene>